<keyword evidence="4" id="KW-0808">Transferase</keyword>
<protein>
    <submittedName>
        <fullName evidence="4">Acyl transferase/acyl hydrolase/lysophospholipase</fullName>
    </submittedName>
</protein>
<feature type="active site" description="Nucleophile" evidence="2">
    <location>
        <position position="47"/>
    </location>
</feature>
<evidence type="ECO:0000259" key="3">
    <source>
        <dbReference type="PROSITE" id="PS51635"/>
    </source>
</evidence>
<dbReference type="RefSeq" id="WP_180137322.1">
    <property type="nucleotide sequence ID" value="NZ_CAADHO010000001.1"/>
</dbReference>
<dbReference type="EMBL" id="CAADHO010000001">
    <property type="protein sequence ID" value="VFQ43138.1"/>
    <property type="molecule type" value="Genomic_DNA"/>
</dbReference>
<dbReference type="GO" id="GO:0016740">
    <property type="term" value="F:transferase activity"/>
    <property type="evidence" value="ECO:0007669"/>
    <property type="project" value="UniProtKB-KW"/>
</dbReference>
<keyword evidence="2" id="KW-0442">Lipid degradation</keyword>
<keyword evidence="5" id="KW-1185">Reference proteome</keyword>
<dbReference type="Proteomes" id="UP000507962">
    <property type="component" value="Unassembled WGS sequence"/>
</dbReference>
<dbReference type="Gene3D" id="3.40.1090.10">
    <property type="entry name" value="Cytosolic phospholipase A2 catalytic domain"/>
    <property type="match status" value="1"/>
</dbReference>
<sequence>MDMLTIENLAFSGGGIKGLAYMGAIHELLKNSDRIDISQVKRTAGTSAGSILAALYAVYNGNYDAMKTLMDEDFSKFEDFTPFGREVEALIGDFRGWDWYKFLLFPWAVGKGIKTIEDASAVYKDLFSKFDATKTGIWAGNAFKQWLEDAIDAALQEAGLGITSKELTFAKIHETDYFRIDPFVIGTNLNSGYPVVFSYQDTPDILLADAVRVSMSIPIFFEPVEMSFPFDGGQAKCLFVDGGVVWNYPIELFDQKQFMPDYRPGPYGNLDANPGTLGLKLDTDAAIAILQDPGKMATDVGQPPPTNGLEFAGYMLNDLMNSQNFAMLLFSRNEQRTVNVSGCGIPATDFKLSKADEQKLFDSGVAGVQNFMARAFGKKGTQAAQPGMKKAN</sequence>
<dbReference type="GO" id="GO:0016042">
    <property type="term" value="P:lipid catabolic process"/>
    <property type="evidence" value="ECO:0007669"/>
    <property type="project" value="UniProtKB-UniRule"/>
</dbReference>
<feature type="active site" description="Proton acceptor" evidence="2">
    <location>
        <position position="241"/>
    </location>
</feature>
<accession>A0A4V6IKZ9</accession>
<dbReference type="PROSITE" id="PS51635">
    <property type="entry name" value="PNPLA"/>
    <property type="match status" value="1"/>
</dbReference>
<dbReference type="AlphaFoldDB" id="A0A4V6IKZ9"/>
<organism evidence="4 5">
    <name type="scientific">Desulfoluna butyratoxydans</name>
    <dbReference type="NCBI Taxonomy" id="231438"/>
    <lineage>
        <taxon>Bacteria</taxon>
        <taxon>Pseudomonadati</taxon>
        <taxon>Thermodesulfobacteriota</taxon>
        <taxon>Desulfobacteria</taxon>
        <taxon>Desulfobacterales</taxon>
        <taxon>Desulfolunaceae</taxon>
        <taxon>Desulfoluna</taxon>
    </lineage>
</organism>
<dbReference type="InterPro" id="IPR002641">
    <property type="entry name" value="PNPLA_dom"/>
</dbReference>
<dbReference type="PANTHER" id="PTHR46394">
    <property type="entry name" value="ANNEXIN"/>
    <property type="match status" value="1"/>
</dbReference>
<keyword evidence="1 2" id="KW-0443">Lipid metabolism</keyword>
<feature type="short sequence motif" description="DGA/G" evidence="2">
    <location>
        <begin position="241"/>
        <end position="243"/>
    </location>
</feature>
<feature type="domain" description="PNPLA" evidence="3">
    <location>
        <begin position="9"/>
        <end position="254"/>
    </location>
</feature>
<proteinExistence type="predicted"/>
<feature type="short sequence motif" description="GXGXXG" evidence="2">
    <location>
        <begin position="13"/>
        <end position="18"/>
    </location>
</feature>
<dbReference type="SUPFAM" id="SSF52151">
    <property type="entry name" value="FabD/lysophospholipase-like"/>
    <property type="match status" value="1"/>
</dbReference>
<gene>
    <name evidence="4" type="ORF">MSL71_7660</name>
</gene>
<evidence type="ECO:0000313" key="5">
    <source>
        <dbReference type="Proteomes" id="UP000507962"/>
    </source>
</evidence>
<dbReference type="InterPro" id="IPR016035">
    <property type="entry name" value="Acyl_Trfase/lysoPLipase"/>
</dbReference>
<evidence type="ECO:0000313" key="4">
    <source>
        <dbReference type="EMBL" id="VFQ43138.1"/>
    </source>
</evidence>
<dbReference type="PANTHER" id="PTHR46394:SF1">
    <property type="entry name" value="PNPLA DOMAIN-CONTAINING PROTEIN"/>
    <property type="match status" value="1"/>
</dbReference>
<name>A0A4V6IKZ9_9BACT</name>
<reference evidence="4 5" key="1">
    <citation type="submission" date="2019-03" db="EMBL/GenBank/DDBJ databases">
        <authorList>
            <person name="Nijsse B."/>
        </authorList>
    </citation>
    <scope>NUCLEOTIDE SEQUENCE [LARGE SCALE GENOMIC DNA]</scope>
    <source>
        <strain evidence="4">Desulfoluna butyratoxydans MSL71</strain>
    </source>
</reference>
<dbReference type="Pfam" id="PF01734">
    <property type="entry name" value="Patatin"/>
    <property type="match status" value="1"/>
</dbReference>
<dbReference type="GO" id="GO:0016787">
    <property type="term" value="F:hydrolase activity"/>
    <property type="evidence" value="ECO:0007669"/>
    <property type="project" value="UniProtKB-UniRule"/>
</dbReference>
<evidence type="ECO:0000256" key="2">
    <source>
        <dbReference type="PROSITE-ProRule" id="PRU01161"/>
    </source>
</evidence>
<feature type="short sequence motif" description="GXSXG" evidence="2">
    <location>
        <begin position="45"/>
        <end position="49"/>
    </location>
</feature>
<evidence type="ECO:0000256" key="1">
    <source>
        <dbReference type="ARBA" id="ARBA00023098"/>
    </source>
</evidence>
<keyword evidence="2 4" id="KW-0378">Hydrolase</keyword>
<dbReference type="InterPro" id="IPR052580">
    <property type="entry name" value="Lipid_Hydrolase"/>
</dbReference>